<gene>
    <name evidence="5" type="ORF">CTI12_AA039410</name>
</gene>
<accession>A0A2U1QEB3</accession>
<evidence type="ECO:0000256" key="1">
    <source>
        <dbReference type="ARBA" id="ARBA00004123"/>
    </source>
</evidence>
<comment type="subcellular location">
    <subcellularLocation>
        <location evidence="1">Nucleus</location>
    </subcellularLocation>
</comment>
<evidence type="ECO:0000256" key="4">
    <source>
        <dbReference type="SAM" id="MobiDB-lite"/>
    </source>
</evidence>
<protein>
    <submittedName>
        <fullName evidence="5">Noc2p family</fullName>
    </submittedName>
</protein>
<dbReference type="PANTHER" id="PTHR12687">
    <property type="entry name" value="NUCLEOLAR COMPLEX 2 AND RAD4-RELATED"/>
    <property type="match status" value="1"/>
</dbReference>
<feature type="region of interest" description="Disordered" evidence="4">
    <location>
        <begin position="68"/>
        <end position="92"/>
    </location>
</feature>
<feature type="compositionally biased region" description="Basic and acidic residues" evidence="4">
    <location>
        <begin position="635"/>
        <end position="648"/>
    </location>
</feature>
<proteinExistence type="inferred from homology"/>
<evidence type="ECO:0000313" key="5">
    <source>
        <dbReference type="EMBL" id="PWA96351.1"/>
    </source>
</evidence>
<dbReference type="GO" id="GO:0030690">
    <property type="term" value="C:Noc1p-Noc2p complex"/>
    <property type="evidence" value="ECO:0007669"/>
    <property type="project" value="TreeGrafter"/>
</dbReference>
<evidence type="ECO:0000313" key="6">
    <source>
        <dbReference type="Proteomes" id="UP000245207"/>
    </source>
</evidence>
<dbReference type="GO" id="GO:0042273">
    <property type="term" value="P:ribosomal large subunit biogenesis"/>
    <property type="evidence" value="ECO:0007669"/>
    <property type="project" value="TreeGrafter"/>
</dbReference>
<feature type="compositionally biased region" description="Acidic residues" evidence="4">
    <location>
        <begin position="664"/>
        <end position="691"/>
    </location>
</feature>
<feature type="region of interest" description="Disordered" evidence="4">
    <location>
        <begin position="593"/>
        <end position="734"/>
    </location>
</feature>
<feature type="compositionally biased region" description="Basic residues" evidence="4">
    <location>
        <begin position="649"/>
        <end position="658"/>
    </location>
</feature>
<comment type="caution">
    <text evidence="5">The sequence shown here is derived from an EMBL/GenBank/DDBJ whole genome shotgun (WGS) entry which is preliminary data.</text>
</comment>
<feature type="compositionally biased region" description="Basic and acidic residues" evidence="4">
    <location>
        <begin position="35"/>
        <end position="48"/>
    </location>
</feature>
<keyword evidence="6" id="KW-1185">Reference proteome</keyword>
<organism evidence="5 6">
    <name type="scientific">Artemisia annua</name>
    <name type="common">Sweet wormwood</name>
    <dbReference type="NCBI Taxonomy" id="35608"/>
    <lineage>
        <taxon>Eukaryota</taxon>
        <taxon>Viridiplantae</taxon>
        <taxon>Streptophyta</taxon>
        <taxon>Embryophyta</taxon>
        <taxon>Tracheophyta</taxon>
        <taxon>Spermatophyta</taxon>
        <taxon>Magnoliopsida</taxon>
        <taxon>eudicotyledons</taxon>
        <taxon>Gunneridae</taxon>
        <taxon>Pentapetalae</taxon>
        <taxon>asterids</taxon>
        <taxon>campanulids</taxon>
        <taxon>Asterales</taxon>
        <taxon>Asteraceae</taxon>
        <taxon>Asteroideae</taxon>
        <taxon>Anthemideae</taxon>
        <taxon>Artemisiinae</taxon>
        <taxon>Artemisia</taxon>
    </lineage>
</organism>
<feature type="compositionally biased region" description="Basic residues" evidence="4">
    <location>
        <begin position="704"/>
        <end position="734"/>
    </location>
</feature>
<evidence type="ECO:0000256" key="3">
    <source>
        <dbReference type="ARBA" id="ARBA00023242"/>
    </source>
</evidence>
<dbReference type="Pfam" id="PF03715">
    <property type="entry name" value="Noc2"/>
    <property type="match status" value="1"/>
</dbReference>
<feature type="compositionally biased region" description="Acidic residues" evidence="4">
    <location>
        <begin position="68"/>
        <end position="83"/>
    </location>
</feature>
<feature type="region of interest" description="Disordered" evidence="4">
    <location>
        <begin position="1"/>
        <end position="48"/>
    </location>
</feature>
<dbReference type="GO" id="GO:0030691">
    <property type="term" value="C:Noc2p-Noc3p complex"/>
    <property type="evidence" value="ECO:0007669"/>
    <property type="project" value="TreeGrafter"/>
</dbReference>
<feature type="compositionally biased region" description="Acidic residues" evidence="4">
    <location>
        <begin position="601"/>
        <end position="619"/>
    </location>
</feature>
<dbReference type="STRING" id="35608.A0A2U1QEB3"/>
<dbReference type="GO" id="GO:0005654">
    <property type="term" value="C:nucleoplasm"/>
    <property type="evidence" value="ECO:0007669"/>
    <property type="project" value="TreeGrafter"/>
</dbReference>
<dbReference type="Proteomes" id="UP000245207">
    <property type="component" value="Unassembled WGS sequence"/>
</dbReference>
<sequence length="734" mass="83716">MGSNKKDKKVRKKKGSKKDEEMEDVAEEVPVKAVENAKEHKSQLQRLSEKDPEFFNFLKEHDKELLDFDEEEEDEDRQDDPMDQSDGLAKKEEIKTITSEMVDTWIKAIQKERKIGAIRSIMRAFRHACHCGDEDNESKLSSMSFPVFNKILSFVLSEADGIFRTIFKLPLSGGKKEMILELMNTRAWKNYSHLVKGYLSNALHVLNQMTDTDMIAFTVRRLKFSSLFLAAFPSILRKYIKVVLHFWGTGGGALPIVSLLFLRDICIRLGSDCIDECFKGIYKAYVLNCRFVNATKLQHVQFLANCVNELFRVDLPSAYQHAFGFIRQLAMYLQDALTTKRKDTSRRVYDWKYMNCLQLWTGAICAYGTEADFKPLAYPLTQIISGAVRLLPTARNIPLRLRCIRMLNQIASATNTFIPVAVLLTDMLDMKELHKPPSGGVGNAVDLRTILKVNKATIKTRSFQEAIVFSIIEELAEHLAQWSYSPAFFELSFVPAVRLRNFCKSTKVDRFRREMRQFIREIEANCEFTNKKRMLITHLPNDPASSSFMEDEKKKGISPLSKYVATLRQKAQQRNDALVESSIIVGEKGSIFGKKRSKRDDDDDDDSDDDVDDDDDVDLGVEGADVFSSEWLPSGDHKTKNLEEDKKEKKGKKQKKGVGKNAAGDEDVVEDFVLSSDEEESMSDDDDVTEIEDVKKQVAPLKNGKQKQKPSGKASKRKGNFRNKNRSKKRKTVT</sequence>
<dbReference type="GO" id="GO:0005730">
    <property type="term" value="C:nucleolus"/>
    <property type="evidence" value="ECO:0007669"/>
    <property type="project" value="TreeGrafter"/>
</dbReference>
<dbReference type="InterPro" id="IPR005343">
    <property type="entry name" value="Noc2"/>
</dbReference>
<dbReference type="AlphaFoldDB" id="A0A2U1QEB3"/>
<name>A0A2U1QEB3_ARTAN</name>
<evidence type="ECO:0000256" key="2">
    <source>
        <dbReference type="ARBA" id="ARBA00005907"/>
    </source>
</evidence>
<dbReference type="OrthoDB" id="10266662at2759"/>
<reference evidence="5 6" key="1">
    <citation type="journal article" date="2018" name="Mol. Plant">
        <title>The genome of Artemisia annua provides insight into the evolution of Asteraceae family and artemisinin biosynthesis.</title>
        <authorList>
            <person name="Shen Q."/>
            <person name="Zhang L."/>
            <person name="Liao Z."/>
            <person name="Wang S."/>
            <person name="Yan T."/>
            <person name="Shi P."/>
            <person name="Liu M."/>
            <person name="Fu X."/>
            <person name="Pan Q."/>
            <person name="Wang Y."/>
            <person name="Lv Z."/>
            <person name="Lu X."/>
            <person name="Zhang F."/>
            <person name="Jiang W."/>
            <person name="Ma Y."/>
            <person name="Chen M."/>
            <person name="Hao X."/>
            <person name="Li L."/>
            <person name="Tang Y."/>
            <person name="Lv G."/>
            <person name="Zhou Y."/>
            <person name="Sun X."/>
            <person name="Brodelius P.E."/>
            <person name="Rose J.K.C."/>
            <person name="Tang K."/>
        </authorList>
    </citation>
    <scope>NUCLEOTIDE SEQUENCE [LARGE SCALE GENOMIC DNA]</scope>
    <source>
        <strain evidence="6">cv. Huhao1</strain>
        <tissue evidence="5">Leaf</tissue>
    </source>
</reference>
<comment type="similarity">
    <text evidence="2">Belongs to the NOC2 family.</text>
</comment>
<dbReference type="PANTHER" id="PTHR12687:SF4">
    <property type="entry name" value="NUCLEOLAR COMPLEX PROTEIN 2 HOMOLOG"/>
    <property type="match status" value="1"/>
</dbReference>
<dbReference type="EMBL" id="PKPP01000183">
    <property type="protein sequence ID" value="PWA96351.1"/>
    <property type="molecule type" value="Genomic_DNA"/>
</dbReference>
<keyword evidence="3" id="KW-0539">Nucleus</keyword>
<feature type="compositionally biased region" description="Basic residues" evidence="4">
    <location>
        <begin position="1"/>
        <end position="16"/>
    </location>
</feature>